<dbReference type="Pfam" id="PF05598">
    <property type="entry name" value="DUF772"/>
    <property type="match status" value="1"/>
</dbReference>
<comment type="caution">
    <text evidence="4">The sequence shown here is derived from an EMBL/GenBank/DDBJ whole genome shotgun (WGS) entry which is preliminary data.</text>
</comment>
<proteinExistence type="predicted"/>
<feature type="domain" description="Transposase DDE" evidence="3">
    <location>
        <begin position="325"/>
        <end position="443"/>
    </location>
</feature>
<sequence length="479" mass="56689">MLTNNERKQNQLELVYIENLVPENHILRKIDKYIDFSFIRDLTKDLYCPDNGRPSVDPVVLFKMLFIGYLFGIRSERQLVKEIQVNVAYRWFLGYGLTDKIPSHSTISQNRTKRFSNTNIHQEIFDNIVFQAINRNLVDGKILYTDSTHLKANANKHKFIKKEITKSTKEYFDELENDINKDRINHNKKPLKKRTKIAETKEIKVSTTDPDSGYMVRDGKPKGFFYLDHRTVDGKYNIITDVHVTPGNINDVDPYVKRIETQIEKFNFNTKYLVADAGYSTNPICKQISDKNYQGVFGFRLGPHIKGKYTKYRFQYVKELDGYVCINNCFLKYRTTTREGYKEYLSNAEHCAYCKYKNNCLTSDKSINRTIRRHVWEDYKDQIFRFTKTEKGKSIYKRRKEKIERSFADSKELHELRYCRMRGIKNVSEQCLLTAAVQNMKKIAMVLSHYFLCTLIQIYSKLTYIINIFRMLSHKRILA</sequence>
<organism evidence="4 5">
    <name type="scientific">Clostridium novyi A str. 4570</name>
    <dbReference type="NCBI Taxonomy" id="1444290"/>
    <lineage>
        <taxon>Bacteria</taxon>
        <taxon>Bacillati</taxon>
        <taxon>Bacillota</taxon>
        <taxon>Clostridia</taxon>
        <taxon>Eubacteriales</taxon>
        <taxon>Clostridiaceae</taxon>
        <taxon>Clostridium</taxon>
    </lineage>
</organism>
<dbReference type="InterPro" id="IPR025668">
    <property type="entry name" value="Tnp_DDE_dom"/>
</dbReference>
<feature type="domain" description="Transposase InsH N-terminal" evidence="2">
    <location>
        <begin position="17"/>
        <end position="112"/>
    </location>
</feature>
<dbReference type="PANTHER" id="PTHR33408:SF2">
    <property type="entry name" value="TRANSPOSASE DDE DOMAIN-CONTAINING PROTEIN"/>
    <property type="match status" value="1"/>
</dbReference>
<accession>A0AA88ZV43</accession>
<keyword evidence="1" id="KW-0812">Transmembrane</keyword>
<evidence type="ECO:0000313" key="5">
    <source>
        <dbReference type="Proteomes" id="UP000030016"/>
    </source>
</evidence>
<evidence type="ECO:0000313" key="4">
    <source>
        <dbReference type="EMBL" id="KGN03162.1"/>
    </source>
</evidence>
<dbReference type="AlphaFoldDB" id="A0AA88ZV43"/>
<protein>
    <submittedName>
        <fullName evidence="4">Transposase</fullName>
    </submittedName>
</protein>
<gene>
    <name evidence="4" type="ORF">Z969_02470</name>
</gene>
<evidence type="ECO:0000256" key="1">
    <source>
        <dbReference type="SAM" id="Phobius"/>
    </source>
</evidence>
<dbReference type="NCBIfam" id="NF033551">
    <property type="entry name" value="transpos_IS1182"/>
    <property type="match status" value="1"/>
</dbReference>
<reference evidence="4 5" key="1">
    <citation type="submission" date="2014-01" db="EMBL/GenBank/DDBJ databases">
        <title>Plasmidome dynamics in the species complex Clostridium novyi sensu lato converts strains of independent lineages into distinctly different pathogens.</title>
        <authorList>
            <person name="Skarin H."/>
            <person name="Segerman B."/>
        </authorList>
    </citation>
    <scope>NUCLEOTIDE SEQUENCE [LARGE SCALE GENOMIC DNA]</scope>
    <source>
        <strain evidence="4 5">4570</strain>
    </source>
</reference>
<dbReference type="Proteomes" id="UP000030016">
    <property type="component" value="Unassembled WGS sequence"/>
</dbReference>
<keyword evidence="1" id="KW-0472">Membrane</keyword>
<dbReference type="RefSeq" id="WP_039248847.1">
    <property type="nucleotide sequence ID" value="NZ_JDRX01000003.1"/>
</dbReference>
<name>A0AA88ZV43_CLONO</name>
<dbReference type="InterPro" id="IPR047629">
    <property type="entry name" value="IS1182_transpos"/>
</dbReference>
<keyword evidence="1" id="KW-1133">Transmembrane helix</keyword>
<dbReference type="PANTHER" id="PTHR33408">
    <property type="entry name" value="TRANSPOSASE"/>
    <property type="match status" value="1"/>
</dbReference>
<feature type="transmembrane region" description="Helical" evidence="1">
    <location>
        <begin position="447"/>
        <end position="469"/>
    </location>
</feature>
<dbReference type="InterPro" id="IPR008490">
    <property type="entry name" value="Transposase_InsH_N"/>
</dbReference>
<dbReference type="Pfam" id="PF13751">
    <property type="entry name" value="DDE_Tnp_1_6"/>
    <property type="match status" value="1"/>
</dbReference>
<dbReference type="EMBL" id="JDRX01000003">
    <property type="protein sequence ID" value="KGN03162.1"/>
    <property type="molecule type" value="Genomic_DNA"/>
</dbReference>
<evidence type="ECO:0000259" key="2">
    <source>
        <dbReference type="Pfam" id="PF05598"/>
    </source>
</evidence>
<evidence type="ECO:0000259" key="3">
    <source>
        <dbReference type="Pfam" id="PF13751"/>
    </source>
</evidence>